<proteinExistence type="inferred from homology"/>
<protein>
    <recommendedName>
        <fullName evidence="9">Aromatic-L-amino-acid decarboxylase</fullName>
    </recommendedName>
</protein>
<evidence type="ECO:0000256" key="1">
    <source>
        <dbReference type="ARBA" id="ARBA00001933"/>
    </source>
</evidence>
<dbReference type="PRINTS" id="PR00800">
    <property type="entry name" value="YHDCRBOXLASE"/>
</dbReference>
<evidence type="ECO:0000256" key="3">
    <source>
        <dbReference type="ARBA" id="ARBA00022793"/>
    </source>
</evidence>
<dbReference type="PANTHER" id="PTHR11999:SF70">
    <property type="entry name" value="MIP05841P"/>
    <property type="match status" value="1"/>
</dbReference>
<dbReference type="InterPro" id="IPR010977">
    <property type="entry name" value="Aromatic_deC"/>
</dbReference>
<gene>
    <name evidence="7" type="ORF">Q8F55_007629</name>
</gene>
<dbReference type="InterPro" id="IPR002129">
    <property type="entry name" value="PyrdxlP-dep_de-COase"/>
</dbReference>
<dbReference type="Gene3D" id="3.40.640.10">
    <property type="entry name" value="Type I PLP-dependent aspartate aminotransferase-like (Major domain)"/>
    <property type="match status" value="1"/>
</dbReference>
<dbReference type="InterPro" id="IPR015424">
    <property type="entry name" value="PyrdxlP-dep_Trfase"/>
</dbReference>
<dbReference type="GeneID" id="95988672"/>
<dbReference type="Gene3D" id="3.90.1150.10">
    <property type="entry name" value="Aspartate Aminotransferase, domain 1"/>
    <property type="match status" value="1"/>
</dbReference>
<comment type="similarity">
    <text evidence="2 6">Belongs to the group II decarboxylase family.</text>
</comment>
<evidence type="ECO:0000256" key="6">
    <source>
        <dbReference type="RuleBase" id="RU000382"/>
    </source>
</evidence>
<keyword evidence="4 6" id="KW-0663">Pyridoxal phosphate</keyword>
<reference evidence="7 8" key="1">
    <citation type="submission" date="2023-08" db="EMBL/GenBank/DDBJ databases">
        <title>Annotated Genome Sequence of Vanrija albida AlHP1.</title>
        <authorList>
            <person name="Herzog R."/>
        </authorList>
    </citation>
    <scope>NUCLEOTIDE SEQUENCE [LARGE SCALE GENOMIC DNA]</scope>
    <source>
        <strain evidence="7 8">AlHP1</strain>
    </source>
</reference>
<evidence type="ECO:0008006" key="9">
    <source>
        <dbReference type="Google" id="ProtNLM"/>
    </source>
</evidence>
<evidence type="ECO:0000256" key="2">
    <source>
        <dbReference type="ARBA" id="ARBA00009533"/>
    </source>
</evidence>
<dbReference type="InterPro" id="IPR021115">
    <property type="entry name" value="Pyridoxal-P_BS"/>
</dbReference>
<dbReference type="PROSITE" id="PS00392">
    <property type="entry name" value="DDC_GAD_HDC_YDC"/>
    <property type="match status" value="1"/>
</dbReference>
<dbReference type="InterPro" id="IPR015422">
    <property type="entry name" value="PyrdxlP-dep_Trfase_small"/>
</dbReference>
<name>A0ABR3PUA5_9TREE</name>
<comment type="cofactor">
    <cofactor evidence="1 6">
        <name>pyridoxal 5'-phosphate</name>
        <dbReference type="ChEBI" id="CHEBI:597326"/>
    </cofactor>
</comment>
<evidence type="ECO:0000256" key="4">
    <source>
        <dbReference type="ARBA" id="ARBA00022898"/>
    </source>
</evidence>
<dbReference type="SUPFAM" id="SSF53383">
    <property type="entry name" value="PLP-dependent transferases"/>
    <property type="match status" value="1"/>
</dbReference>
<keyword evidence="5 6" id="KW-0456">Lyase</keyword>
<sequence>MDIEEFRKQGYAAVDAICEYYATLQQRTVKPDVQPGYLIKSLPCQPFAAIAADFQTHILPGITHWQHGKFFAYFPACVTFESILADMYSSSVTNPGFNWTCSPACTELEQVTLDWMVAILGLDPIFLTSSGQGGGIISSALTAAIGARERALRVLTRQASGGALSLDDAIDVPAQLREENTPKLVMYGSTQTHSLGAKAAKILGLAFRALPVHAADNYALRGATLAAAVDEDIAAGLIPFFAIGTVGTTSTGAVDYIAEIGAVVRRHPTMFLHIDSAWAGVAYALPEEREPLRLAEVNEYADSFCTNMHKWGLVGFDCSLFYVRERRDLTEALDVTPAFLRTKEGDEGNVIDYRNWQLALGRRFRSIKLWFVLRSYGVEGLQKHLREGIEHCRELENLVTASPNFEIVAPPSLSLLDFRLVPANTSHTEAELNDLNRDLHARLVMHPDVHLTQTLLKSVESEIFCIRFAMGQSRTTLDDVKTVWAIVEAEAARLLLKRKAVGELTNGVEVVDAAEVVVV</sequence>
<comment type="caution">
    <text evidence="7">The sequence shown here is derived from an EMBL/GenBank/DDBJ whole genome shotgun (WGS) entry which is preliminary data.</text>
</comment>
<dbReference type="PANTHER" id="PTHR11999">
    <property type="entry name" value="GROUP II PYRIDOXAL-5-PHOSPHATE DECARBOXYLASE"/>
    <property type="match status" value="1"/>
</dbReference>
<dbReference type="RefSeq" id="XP_069205891.1">
    <property type="nucleotide sequence ID" value="XM_069356050.1"/>
</dbReference>
<evidence type="ECO:0000256" key="5">
    <source>
        <dbReference type="ARBA" id="ARBA00023239"/>
    </source>
</evidence>
<dbReference type="EMBL" id="JBBXJM010000006">
    <property type="protein sequence ID" value="KAL1405947.1"/>
    <property type="molecule type" value="Genomic_DNA"/>
</dbReference>
<dbReference type="Proteomes" id="UP001565368">
    <property type="component" value="Unassembled WGS sequence"/>
</dbReference>
<dbReference type="Gene3D" id="1.20.1340.10">
    <property type="entry name" value="dopa decarboxylase, N-terminal domain"/>
    <property type="match status" value="1"/>
</dbReference>
<dbReference type="Pfam" id="PF00282">
    <property type="entry name" value="Pyridoxal_deC"/>
    <property type="match status" value="1"/>
</dbReference>
<dbReference type="InterPro" id="IPR015421">
    <property type="entry name" value="PyrdxlP-dep_Trfase_major"/>
</dbReference>
<evidence type="ECO:0000313" key="7">
    <source>
        <dbReference type="EMBL" id="KAL1405947.1"/>
    </source>
</evidence>
<organism evidence="7 8">
    <name type="scientific">Vanrija albida</name>
    <dbReference type="NCBI Taxonomy" id="181172"/>
    <lineage>
        <taxon>Eukaryota</taxon>
        <taxon>Fungi</taxon>
        <taxon>Dikarya</taxon>
        <taxon>Basidiomycota</taxon>
        <taxon>Agaricomycotina</taxon>
        <taxon>Tremellomycetes</taxon>
        <taxon>Trichosporonales</taxon>
        <taxon>Trichosporonaceae</taxon>
        <taxon>Vanrija</taxon>
    </lineage>
</organism>
<accession>A0ABR3PUA5</accession>
<evidence type="ECO:0000313" key="8">
    <source>
        <dbReference type="Proteomes" id="UP001565368"/>
    </source>
</evidence>
<keyword evidence="3" id="KW-0210">Decarboxylase</keyword>
<keyword evidence="8" id="KW-1185">Reference proteome</keyword>